<gene>
    <name evidence="2" type="ORF">RCOM_0380210</name>
</gene>
<keyword evidence="3" id="KW-1185">Reference proteome</keyword>
<protein>
    <submittedName>
        <fullName evidence="2">Uncharacterized protein</fullName>
    </submittedName>
</protein>
<evidence type="ECO:0000313" key="3">
    <source>
        <dbReference type="Proteomes" id="UP000008311"/>
    </source>
</evidence>
<dbReference type="Proteomes" id="UP000008311">
    <property type="component" value="Unassembled WGS sequence"/>
</dbReference>
<evidence type="ECO:0000256" key="1">
    <source>
        <dbReference type="SAM" id="MobiDB-lite"/>
    </source>
</evidence>
<feature type="region of interest" description="Disordered" evidence="1">
    <location>
        <begin position="1"/>
        <end position="38"/>
    </location>
</feature>
<feature type="compositionally biased region" description="Basic and acidic residues" evidence="1">
    <location>
        <begin position="18"/>
        <end position="34"/>
    </location>
</feature>
<evidence type="ECO:0000313" key="2">
    <source>
        <dbReference type="EMBL" id="EEF28668.1"/>
    </source>
</evidence>
<sequence length="52" mass="5996">MLEDMAKLKQQNETSARCVEEKEPLRRGPNEGSKKLGVLGPEKKRIFIRSRL</sequence>
<dbReference type="InParanoid" id="B9T636"/>
<proteinExistence type="predicted"/>
<accession>B9T636</accession>
<reference evidence="3" key="1">
    <citation type="journal article" date="2010" name="Nat. Biotechnol.">
        <title>Draft genome sequence of the oilseed species Ricinus communis.</title>
        <authorList>
            <person name="Chan A.P."/>
            <person name="Crabtree J."/>
            <person name="Zhao Q."/>
            <person name="Lorenzi H."/>
            <person name="Orvis J."/>
            <person name="Puiu D."/>
            <person name="Melake-Berhan A."/>
            <person name="Jones K.M."/>
            <person name="Redman J."/>
            <person name="Chen G."/>
            <person name="Cahoon E.B."/>
            <person name="Gedil M."/>
            <person name="Stanke M."/>
            <person name="Haas B.J."/>
            <person name="Wortman J.R."/>
            <person name="Fraser-Liggett C.M."/>
            <person name="Ravel J."/>
            <person name="Rabinowicz P.D."/>
        </authorList>
    </citation>
    <scope>NUCLEOTIDE SEQUENCE [LARGE SCALE GENOMIC DNA]</scope>
    <source>
        <strain evidence="3">cv. Hale</strain>
    </source>
</reference>
<name>B9T636_RICCO</name>
<organism evidence="2 3">
    <name type="scientific">Ricinus communis</name>
    <name type="common">Castor bean</name>
    <dbReference type="NCBI Taxonomy" id="3988"/>
    <lineage>
        <taxon>Eukaryota</taxon>
        <taxon>Viridiplantae</taxon>
        <taxon>Streptophyta</taxon>
        <taxon>Embryophyta</taxon>
        <taxon>Tracheophyta</taxon>
        <taxon>Spermatophyta</taxon>
        <taxon>Magnoliopsida</taxon>
        <taxon>eudicotyledons</taxon>
        <taxon>Gunneridae</taxon>
        <taxon>Pentapetalae</taxon>
        <taxon>rosids</taxon>
        <taxon>fabids</taxon>
        <taxon>Malpighiales</taxon>
        <taxon>Euphorbiaceae</taxon>
        <taxon>Acalyphoideae</taxon>
        <taxon>Acalypheae</taxon>
        <taxon>Ricinus</taxon>
    </lineage>
</organism>
<dbReference type="AlphaFoldDB" id="B9T636"/>
<dbReference type="EMBL" id="EQ974575">
    <property type="protein sequence ID" value="EEF28668.1"/>
    <property type="molecule type" value="Genomic_DNA"/>
</dbReference>